<dbReference type="AlphaFoldDB" id="A0A4U6TJD1"/>
<reference evidence="2" key="1">
    <citation type="submission" date="2019-03" db="EMBL/GenBank/DDBJ databases">
        <title>WGS assembly of Setaria viridis.</title>
        <authorList>
            <person name="Huang P."/>
            <person name="Jenkins J."/>
            <person name="Grimwood J."/>
            <person name="Barry K."/>
            <person name="Healey A."/>
            <person name="Mamidi S."/>
            <person name="Sreedasyam A."/>
            <person name="Shu S."/>
            <person name="Feldman M."/>
            <person name="Wu J."/>
            <person name="Yu Y."/>
            <person name="Chen C."/>
            <person name="Johnson J."/>
            <person name="Rokhsar D."/>
            <person name="Baxter I."/>
            <person name="Schmutz J."/>
            <person name="Brutnell T."/>
            <person name="Kellogg E."/>
        </authorList>
    </citation>
    <scope>NUCLEOTIDE SEQUENCE [LARGE SCALE GENOMIC DNA]</scope>
</reference>
<organism evidence="2 3">
    <name type="scientific">Setaria viridis</name>
    <name type="common">Green bristlegrass</name>
    <name type="synonym">Setaria italica subsp. viridis</name>
    <dbReference type="NCBI Taxonomy" id="4556"/>
    <lineage>
        <taxon>Eukaryota</taxon>
        <taxon>Viridiplantae</taxon>
        <taxon>Streptophyta</taxon>
        <taxon>Embryophyta</taxon>
        <taxon>Tracheophyta</taxon>
        <taxon>Spermatophyta</taxon>
        <taxon>Magnoliopsida</taxon>
        <taxon>Liliopsida</taxon>
        <taxon>Poales</taxon>
        <taxon>Poaceae</taxon>
        <taxon>PACMAD clade</taxon>
        <taxon>Panicoideae</taxon>
        <taxon>Panicodae</taxon>
        <taxon>Paniceae</taxon>
        <taxon>Cenchrinae</taxon>
        <taxon>Setaria</taxon>
    </lineage>
</organism>
<keyword evidence="3" id="KW-1185">Reference proteome</keyword>
<feature type="transmembrane region" description="Helical" evidence="1">
    <location>
        <begin position="6"/>
        <end position="25"/>
    </location>
</feature>
<sequence>MRSPDPGAPTTLWVCLLFIIILFILSKSHLDRDGACESWRKPHSFQQATVRGV</sequence>
<protein>
    <submittedName>
        <fullName evidence="2">Uncharacterized protein</fullName>
    </submittedName>
</protein>
<gene>
    <name evidence="2" type="ORF">SEVIR_8G248001v2</name>
</gene>
<dbReference type="EMBL" id="CM016559">
    <property type="protein sequence ID" value="TKW02530.1"/>
    <property type="molecule type" value="Genomic_DNA"/>
</dbReference>
<keyword evidence="1" id="KW-0472">Membrane</keyword>
<evidence type="ECO:0000256" key="1">
    <source>
        <dbReference type="SAM" id="Phobius"/>
    </source>
</evidence>
<dbReference type="Gramene" id="TKW02530">
    <property type="protein sequence ID" value="TKW02530"/>
    <property type="gene ID" value="SEVIR_8G248001v2"/>
</dbReference>
<evidence type="ECO:0000313" key="2">
    <source>
        <dbReference type="EMBL" id="TKW02530.1"/>
    </source>
</evidence>
<keyword evidence="1" id="KW-1133">Transmembrane helix</keyword>
<dbReference type="Proteomes" id="UP000298652">
    <property type="component" value="Chromosome 8"/>
</dbReference>
<evidence type="ECO:0000313" key="3">
    <source>
        <dbReference type="Proteomes" id="UP000298652"/>
    </source>
</evidence>
<keyword evidence="1" id="KW-0812">Transmembrane</keyword>
<accession>A0A4U6TJD1</accession>
<proteinExistence type="predicted"/>
<name>A0A4U6TJD1_SETVI</name>